<accession>A0A0A2B2T8</accession>
<dbReference type="InterPro" id="IPR003768">
    <property type="entry name" value="ScpA"/>
</dbReference>
<comment type="caution">
    <text evidence="3">The sequence shown here is derived from an EMBL/GenBank/DDBJ whole genome shotgun (WGS) entry which is preliminary data.</text>
</comment>
<evidence type="ECO:0000256" key="1">
    <source>
        <dbReference type="ARBA" id="ARBA00022829"/>
    </source>
</evidence>
<dbReference type="EMBL" id="JNAS01000002">
    <property type="protein sequence ID" value="KGG08403.1"/>
    <property type="molecule type" value="Genomic_DNA"/>
</dbReference>
<dbReference type="GO" id="GO:0007059">
    <property type="term" value="P:chromosome segregation"/>
    <property type="evidence" value="ECO:0007669"/>
    <property type="project" value="UniProtKB-KW"/>
</dbReference>
<evidence type="ECO:0000313" key="4">
    <source>
        <dbReference type="Proteomes" id="UP000030345"/>
    </source>
</evidence>
<dbReference type="eggNOG" id="COG1354">
    <property type="taxonomic scope" value="Bacteria"/>
</dbReference>
<evidence type="ECO:0000256" key="2">
    <source>
        <dbReference type="ARBA" id="ARBA00044777"/>
    </source>
</evidence>
<organism evidence="3 4">
    <name type="scientific">Prochlorococcus marinus str. SB</name>
    <dbReference type="NCBI Taxonomy" id="59926"/>
    <lineage>
        <taxon>Bacteria</taxon>
        <taxon>Bacillati</taxon>
        <taxon>Cyanobacteriota</taxon>
        <taxon>Cyanophyceae</taxon>
        <taxon>Synechococcales</taxon>
        <taxon>Prochlorococcaceae</taxon>
        <taxon>Prochlorococcus</taxon>
    </lineage>
</organism>
<dbReference type="PANTHER" id="PTHR33969:SF2">
    <property type="entry name" value="SEGREGATION AND CONDENSATION PROTEIN A"/>
    <property type="match status" value="1"/>
</dbReference>
<protein>
    <recommendedName>
        <fullName evidence="2">Segregation and condensation protein A</fullName>
    </recommendedName>
</protein>
<gene>
    <name evidence="3" type="ORF">EV02_1073</name>
</gene>
<dbReference type="AlphaFoldDB" id="A0A0A2B2T8"/>
<dbReference type="OrthoDB" id="425117at2"/>
<dbReference type="RefSeq" id="WP_032519737.1">
    <property type="nucleotide sequence ID" value="NZ_CP138981.1"/>
</dbReference>
<dbReference type="PANTHER" id="PTHR33969">
    <property type="entry name" value="SEGREGATION AND CONDENSATION PROTEIN A"/>
    <property type="match status" value="1"/>
</dbReference>
<evidence type="ECO:0000313" key="3">
    <source>
        <dbReference type="EMBL" id="KGG08403.1"/>
    </source>
</evidence>
<dbReference type="Proteomes" id="UP000030345">
    <property type="component" value="Unassembled WGS sequence"/>
</dbReference>
<sequence length="273" mass="31388">MLIKFLQDAAGKGELDPWDIDVISVIDSFLEQYTHTFNQSSNSQISYQKDLAETSEAFFAASVLVNLKAQVLESDVFKDNSSDFEDEFDLDDQDWIDKEFDIPKYPEKYLRRRSIAQPILKRTTTLGELVSQLESIAELIETQDLLLMKRKRNKKYSDKALVSHVKSLAHREKLPETTKALGKFIEGWEKALQWTDFEYLVTKWQTVVKNDLDKDRLGVFWALLFLSSENKIEIKQINYLYGPIQIKRIIPDGGLAQLPIENLEVSNASSSVA</sequence>
<dbReference type="STRING" id="59926.EV02_1073"/>
<name>A0A0A2B2T8_PROMR</name>
<keyword evidence="1" id="KW-0159">Chromosome partition</keyword>
<proteinExistence type="predicted"/>
<dbReference type="Pfam" id="PF02616">
    <property type="entry name" value="SMC_ScpA"/>
    <property type="match status" value="1"/>
</dbReference>
<reference evidence="4" key="1">
    <citation type="journal article" date="2014" name="Sci. Data">
        <title>Genomes of diverse isolates of the marine cyanobacterium Prochlorococcus.</title>
        <authorList>
            <person name="Biller S."/>
            <person name="Berube P."/>
            <person name="Thompson J."/>
            <person name="Kelly L."/>
            <person name="Roggensack S."/>
            <person name="Awad L."/>
            <person name="Roache-Johnson K."/>
            <person name="Ding H."/>
            <person name="Giovannoni S.J."/>
            <person name="Moore L.R."/>
            <person name="Chisholm S.W."/>
        </authorList>
    </citation>
    <scope>NUCLEOTIDE SEQUENCE [LARGE SCALE GENOMIC DNA]</scope>
    <source>
        <strain evidence="4">SB</strain>
    </source>
</reference>